<sequence length="96" mass="11016">MTFTEASYYPEESVKAVLNIEEFGNIFFYIEPKNLDLLLHKHLNSDEQTRTTAQSITDLTQTHHRLFQKFSMALANIMTADASITYSTIQNTNLPT</sequence>
<evidence type="ECO:0000313" key="2">
    <source>
        <dbReference type="Proteomes" id="UP000029224"/>
    </source>
</evidence>
<accession>A0A090T5G3</accession>
<reference evidence="1 2" key="1">
    <citation type="submission" date="2014-09" db="EMBL/GenBank/DDBJ databases">
        <title>Vibrio maritimus JCM 19240. (C210) whole genome shotgun sequence.</title>
        <authorList>
            <person name="Sawabe T."/>
            <person name="Meirelles P."/>
            <person name="Nakanishi M."/>
            <person name="Sayaka M."/>
            <person name="Hattori M."/>
            <person name="Ohkuma M."/>
        </authorList>
    </citation>
    <scope>NUCLEOTIDE SEQUENCE [LARGE SCALE GENOMIC DNA]</scope>
    <source>
        <strain evidence="1 2">JCM 19240</strain>
    </source>
</reference>
<name>A0A090T5G3_9VIBR</name>
<comment type="caution">
    <text evidence="1">The sequence shown here is derived from an EMBL/GenBank/DDBJ whole genome shotgun (WGS) entry which is preliminary data.</text>
</comment>
<proteinExistence type="predicted"/>
<gene>
    <name evidence="1" type="ORF">JCM19240_3998</name>
</gene>
<evidence type="ECO:0000313" key="1">
    <source>
        <dbReference type="EMBL" id="GAL34448.1"/>
    </source>
</evidence>
<dbReference type="EMBL" id="BBMT01000005">
    <property type="protein sequence ID" value="GAL34448.1"/>
    <property type="molecule type" value="Genomic_DNA"/>
</dbReference>
<organism evidence="1 2">
    <name type="scientific">Vibrio maritimus</name>
    <dbReference type="NCBI Taxonomy" id="990268"/>
    <lineage>
        <taxon>Bacteria</taxon>
        <taxon>Pseudomonadati</taxon>
        <taxon>Pseudomonadota</taxon>
        <taxon>Gammaproteobacteria</taxon>
        <taxon>Vibrionales</taxon>
        <taxon>Vibrionaceae</taxon>
        <taxon>Vibrio</taxon>
    </lineage>
</organism>
<keyword evidence="2" id="KW-1185">Reference proteome</keyword>
<protein>
    <submittedName>
        <fullName evidence="1">Uncharacterized protein</fullName>
    </submittedName>
</protein>
<dbReference type="Proteomes" id="UP000029224">
    <property type="component" value="Unassembled WGS sequence"/>
</dbReference>
<dbReference type="AlphaFoldDB" id="A0A090T5G3"/>
<reference evidence="1 2" key="2">
    <citation type="submission" date="2014-09" db="EMBL/GenBank/DDBJ databases">
        <authorList>
            <consortium name="NBRP consortium"/>
            <person name="Sawabe T."/>
            <person name="Meirelles P."/>
            <person name="Nakanishi M."/>
            <person name="Sayaka M."/>
            <person name="Hattori M."/>
            <person name="Ohkuma M."/>
        </authorList>
    </citation>
    <scope>NUCLEOTIDE SEQUENCE [LARGE SCALE GENOMIC DNA]</scope>
    <source>
        <strain evidence="1 2">JCM 19240</strain>
    </source>
</reference>